<sequence length="373" mass="41984">MIHKAGWIWDERFLHHDTGKIQYMFEGGEIVEPCDEFENKHRMTVIKEMIEKSSLAHHLVRQSPYEATDEDLLRVHTKDHIQRIQKACKAGIREIGPEAYASSETEHIARLSAGAVMKAVDTVMESGTTKKVYAQIRPPGHHASSDQAMGFCFYNNVAVGAAYAIEHYGLKRVVILDWDVHHGNGTQDIFYERDDVLVISVHEEDYFPLESGQIHEVGQGKGEGYNINIPVPPLTGDEGYQYVFESIIAPVIKQFQPELIIISAGQDANALDPISRLMVTREGFKYMANKMRELAEAYCEGRLIVAQEGGYNLAYLPIATMGVIEGLTGVGVNWKDPHVLPDRTTPTALFQAVDNVVNYQKRFWKFAEKESSC</sequence>
<name>A0A7W3NAF9_PRIAR</name>
<dbReference type="InterPro" id="IPR003084">
    <property type="entry name" value="HDAC_I/II"/>
</dbReference>
<dbReference type="InterPro" id="IPR037138">
    <property type="entry name" value="His_deacetylse_dom_sf"/>
</dbReference>
<dbReference type="GO" id="GO:0040029">
    <property type="term" value="P:epigenetic regulation of gene expression"/>
    <property type="evidence" value="ECO:0007669"/>
    <property type="project" value="TreeGrafter"/>
</dbReference>
<dbReference type="SUPFAM" id="SSF52768">
    <property type="entry name" value="Arginase/deacetylase"/>
    <property type="match status" value="1"/>
</dbReference>
<dbReference type="PANTHER" id="PTHR10625">
    <property type="entry name" value="HISTONE DEACETYLASE HDAC1-RELATED"/>
    <property type="match status" value="1"/>
</dbReference>
<dbReference type="InterPro" id="IPR000286">
    <property type="entry name" value="HDACs"/>
</dbReference>
<dbReference type="PANTHER" id="PTHR10625:SF31">
    <property type="entry name" value="HISTONE DEACETYLASE DOMAIN-CONTAINING PROTEIN"/>
    <property type="match status" value="1"/>
</dbReference>
<dbReference type="Proteomes" id="UP000543174">
    <property type="component" value="Unassembled WGS sequence"/>
</dbReference>
<dbReference type="GO" id="GO:0005737">
    <property type="term" value="C:cytoplasm"/>
    <property type="evidence" value="ECO:0007669"/>
    <property type="project" value="TreeGrafter"/>
</dbReference>
<proteinExistence type="inferred from homology"/>
<evidence type="ECO:0000313" key="4">
    <source>
        <dbReference type="EMBL" id="MBA9039344.1"/>
    </source>
</evidence>
<reference evidence="4" key="1">
    <citation type="submission" date="2020-08" db="EMBL/GenBank/DDBJ databases">
        <title>Functional genomics of gut bacteria from endangered species of beetles.</title>
        <authorList>
            <person name="Carlos-Shanley C."/>
        </authorList>
    </citation>
    <scope>NUCLEOTIDE SEQUENCE [LARGE SCALE GENOMIC DNA]</scope>
    <source>
        <strain evidence="4">S00060</strain>
    </source>
</reference>
<evidence type="ECO:0000256" key="2">
    <source>
        <dbReference type="ARBA" id="ARBA00022801"/>
    </source>
</evidence>
<gene>
    <name evidence="4" type="ORF">HNP21_002451</name>
</gene>
<dbReference type="RefSeq" id="WP_182527539.1">
    <property type="nucleotide sequence ID" value="NZ_JACJHT010000002.1"/>
</dbReference>
<dbReference type="InterPro" id="IPR023801">
    <property type="entry name" value="His_deacetylse_dom"/>
</dbReference>
<accession>A0A7W3NAF9</accession>
<evidence type="ECO:0000259" key="3">
    <source>
        <dbReference type="Pfam" id="PF00850"/>
    </source>
</evidence>
<dbReference type="PRINTS" id="PR01270">
    <property type="entry name" value="HDASUPER"/>
</dbReference>
<dbReference type="Gene3D" id="3.40.800.20">
    <property type="entry name" value="Histone deacetylase domain"/>
    <property type="match status" value="1"/>
</dbReference>
<dbReference type="GO" id="GO:0016787">
    <property type="term" value="F:hydrolase activity"/>
    <property type="evidence" value="ECO:0007669"/>
    <property type="project" value="UniProtKB-KW"/>
</dbReference>
<dbReference type="PRINTS" id="PR01271">
    <property type="entry name" value="HISDACETLASE"/>
</dbReference>
<dbReference type="CDD" id="cd09996">
    <property type="entry name" value="HDAC_classII_1"/>
    <property type="match status" value="1"/>
</dbReference>
<comment type="caution">
    <text evidence="4">The sequence shown here is derived from an EMBL/GenBank/DDBJ whole genome shotgun (WGS) entry which is preliminary data.</text>
</comment>
<protein>
    <submittedName>
        <fullName evidence="4">Acetoin utilization deacetylase AcuC-like enzyme</fullName>
    </submittedName>
</protein>
<dbReference type="InterPro" id="IPR023696">
    <property type="entry name" value="Ureohydrolase_dom_sf"/>
</dbReference>
<organism evidence="4 5">
    <name type="scientific">Priestia aryabhattai</name>
    <name type="common">Bacillus aryabhattai</name>
    <dbReference type="NCBI Taxonomy" id="412384"/>
    <lineage>
        <taxon>Bacteria</taxon>
        <taxon>Bacillati</taxon>
        <taxon>Bacillota</taxon>
        <taxon>Bacilli</taxon>
        <taxon>Bacillales</taxon>
        <taxon>Bacillaceae</taxon>
        <taxon>Priestia</taxon>
    </lineage>
</organism>
<dbReference type="EMBL" id="JACJHT010000002">
    <property type="protein sequence ID" value="MBA9039344.1"/>
    <property type="molecule type" value="Genomic_DNA"/>
</dbReference>
<evidence type="ECO:0000313" key="5">
    <source>
        <dbReference type="Proteomes" id="UP000543174"/>
    </source>
</evidence>
<keyword evidence="2" id="KW-0378">Hydrolase</keyword>
<comment type="similarity">
    <text evidence="1">Belongs to the histone deacetylase family.</text>
</comment>
<evidence type="ECO:0000256" key="1">
    <source>
        <dbReference type="ARBA" id="ARBA00005947"/>
    </source>
</evidence>
<feature type="domain" description="Histone deacetylase" evidence="3">
    <location>
        <begin position="38"/>
        <end position="322"/>
    </location>
</feature>
<dbReference type="AlphaFoldDB" id="A0A7W3NAF9"/>
<dbReference type="GO" id="GO:0004407">
    <property type="term" value="F:histone deacetylase activity"/>
    <property type="evidence" value="ECO:0007669"/>
    <property type="project" value="InterPro"/>
</dbReference>
<keyword evidence="5" id="KW-1185">Reference proteome</keyword>
<dbReference type="Pfam" id="PF00850">
    <property type="entry name" value="Hist_deacetyl"/>
    <property type="match status" value="1"/>
</dbReference>